<gene>
    <name evidence="2" type="ORF">KB449_31990</name>
</gene>
<comment type="caution">
    <text evidence="2">The sequence shown here is derived from an EMBL/GenBank/DDBJ whole genome shotgun (WGS) entry which is preliminary data.</text>
</comment>
<feature type="chain" id="PRO_5047452666" description="PepSY domain-containing protein" evidence="1">
    <location>
        <begin position="23"/>
        <end position="198"/>
    </location>
</feature>
<dbReference type="PROSITE" id="PS51257">
    <property type="entry name" value="PROKAR_LIPOPROTEIN"/>
    <property type="match status" value="1"/>
</dbReference>
<proteinExistence type="predicted"/>
<evidence type="ECO:0008006" key="4">
    <source>
        <dbReference type="Google" id="ProtNLM"/>
    </source>
</evidence>
<organism evidence="2 3">
    <name type="scientific">Cohnella hashimotonis</name>
    <dbReference type="NCBI Taxonomy" id="2826895"/>
    <lineage>
        <taxon>Bacteria</taxon>
        <taxon>Bacillati</taxon>
        <taxon>Bacillota</taxon>
        <taxon>Bacilli</taxon>
        <taxon>Bacillales</taxon>
        <taxon>Paenibacillaceae</taxon>
        <taxon>Cohnella</taxon>
    </lineage>
</organism>
<dbReference type="Proteomes" id="UP001161691">
    <property type="component" value="Unassembled WGS sequence"/>
</dbReference>
<reference evidence="2" key="1">
    <citation type="submission" date="2023-04" db="EMBL/GenBank/DDBJ databases">
        <title>Comparative genomic analysis of Cohnella hashimotonis sp. nov., isolated from the International Space Station.</title>
        <authorList>
            <person name="Venkateswaran K."/>
            <person name="Simpson A."/>
        </authorList>
    </citation>
    <scope>NUCLEOTIDE SEQUENCE</scope>
    <source>
        <strain evidence="2">F6_2S_P_1</strain>
    </source>
</reference>
<name>A0ABT6TRW5_9BACL</name>
<protein>
    <recommendedName>
        <fullName evidence="4">PepSY domain-containing protein</fullName>
    </recommendedName>
</protein>
<evidence type="ECO:0000313" key="3">
    <source>
        <dbReference type="Proteomes" id="UP001161691"/>
    </source>
</evidence>
<sequence>MKKILFVMYFLTVFLFMVSCQKSDTVYNQYLPSNTDPYSAKALAQISSPYVEKYWNSNKFHLGHIHMKLNSEMRGMIYAEFADSMNGSPKVVEVSIDTINMKVVKLSYLGKGSKIDPGAISINDWKVDSQEAIMLAKDSIFKEFDISTIDSIDVTTNNNSISYNDSWNIVITSDTKRYFAYVDSLSKETKVGQVRELR</sequence>
<evidence type="ECO:0000256" key="1">
    <source>
        <dbReference type="SAM" id="SignalP"/>
    </source>
</evidence>
<evidence type="ECO:0000313" key="2">
    <source>
        <dbReference type="EMBL" id="MDI4649594.1"/>
    </source>
</evidence>
<feature type="signal peptide" evidence="1">
    <location>
        <begin position="1"/>
        <end position="22"/>
    </location>
</feature>
<accession>A0ABT6TRW5</accession>
<dbReference type="RefSeq" id="WP_282912210.1">
    <property type="nucleotide sequence ID" value="NZ_JAGRPV010000001.1"/>
</dbReference>
<dbReference type="EMBL" id="JAGRPV010000001">
    <property type="protein sequence ID" value="MDI4649594.1"/>
    <property type="molecule type" value="Genomic_DNA"/>
</dbReference>
<keyword evidence="3" id="KW-1185">Reference proteome</keyword>
<keyword evidence="1" id="KW-0732">Signal</keyword>